<keyword evidence="2" id="KW-1185">Reference proteome</keyword>
<organism evidence="1 2">
    <name type="scientific">Lactuca sativa</name>
    <name type="common">Garden lettuce</name>
    <dbReference type="NCBI Taxonomy" id="4236"/>
    <lineage>
        <taxon>Eukaryota</taxon>
        <taxon>Viridiplantae</taxon>
        <taxon>Streptophyta</taxon>
        <taxon>Embryophyta</taxon>
        <taxon>Tracheophyta</taxon>
        <taxon>Spermatophyta</taxon>
        <taxon>Magnoliopsida</taxon>
        <taxon>eudicotyledons</taxon>
        <taxon>Gunneridae</taxon>
        <taxon>Pentapetalae</taxon>
        <taxon>asterids</taxon>
        <taxon>campanulids</taxon>
        <taxon>Asterales</taxon>
        <taxon>Asteraceae</taxon>
        <taxon>Cichorioideae</taxon>
        <taxon>Cichorieae</taxon>
        <taxon>Lactucinae</taxon>
        <taxon>Lactuca</taxon>
    </lineage>
</organism>
<protein>
    <submittedName>
        <fullName evidence="1">Uncharacterized protein</fullName>
    </submittedName>
</protein>
<sequence length="90" mass="10358">MLFEAYPKFQLAYAHHAPIGVLMLEGNVIVTGQCGKRSEKRESSEFGQLTTTAAQIFRKENHERRISKCHMEEFMIQGDNEGLKLHKNNH</sequence>
<accession>A0A9R1XV41</accession>
<name>A0A9R1XV41_LACSA</name>
<reference evidence="1 2" key="1">
    <citation type="journal article" date="2017" name="Nat. Commun.">
        <title>Genome assembly with in vitro proximity ligation data and whole-genome triplication in lettuce.</title>
        <authorList>
            <person name="Reyes-Chin-Wo S."/>
            <person name="Wang Z."/>
            <person name="Yang X."/>
            <person name="Kozik A."/>
            <person name="Arikit S."/>
            <person name="Song C."/>
            <person name="Xia L."/>
            <person name="Froenicke L."/>
            <person name="Lavelle D.O."/>
            <person name="Truco M.J."/>
            <person name="Xia R."/>
            <person name="Zhu S."/>
            <person name="Xu C."/>
            <person name="Xu H."/>
            <person name="Xu X."/>
            <person name="Cox K."/>
            <person name="Korf I."/>
            <person name="Meyers B.C."/>
            <person name="Michelmore R.W."/>
        </authorList>
    </citation>
    <scope>NUCLEOTIDE SEQUENCE [LARGE SCALE GENOMIC DNA]</scope>
    <source>
        <strain evidence="2">cv. Salinas</strain>
        <tissue evidence="1">Seedlings</tissue>
    </source>
</reference>
<evidence type="ECO:0000313" key="1">
    <source>
        <dbReference type="EMBL" id="KAJ0222619.1"/>
    </source>
</evidence>
<dbReference type="AlphaFoldDB" id="A0A9R1XV41"/>
<gene>
    <name evidence="1" type="ORF">LSAT_V11C200077430</name>
</gene>
<proteinExistence type="predicted"/>
<dbReference type="Proteomes" id="UP000235145">
    <property type="component" value="Unassembled WGS sequence"/>
</dbReference>
<evidence type="ECO:0000313" key="2">
    <source>
        <dbReference type="Proteomes" id="UP000235145"/>
    </source>
</evidence>
<dbReference type="EMBL" id="NBSK02000002">
    <property type="protein sequence ID" value="KAJ0222619.1"/>
    <property type="molecule type" value="Genomic_DNA"/>
</dbReference>
<comment type="caution">
    <text evidence="1">The sequence shown here is derived from an EMBL/GenBank/DDBJ whole genome shotgun (WGS) entry which is preliminary data.</text>
</comment>